<accession>A0A382GJ37</accession>
<dbReference type="AlphaFoldDB" id="A0A382GJ37"/>
<organism evidence="1">
    <name type="scientific">marine metagenome</name>
    <dbReference type="NCBI Taxonomy" id="408172"/>
    <lineage>
        <taxon>unclassified sequences</taxon>
        <taxon>metagenomes</taxon>
        <taxon>ecological metagenomes</taxon>
    </lineage>
</organism>
<proteinExistence type="predicted"/>
<sequence length="24" mass="2839">MNLLQQPKKKLGQNFLIDQNIINK</sequence>
<protein>
    <submittedName>
        <fullName evidence="1">Uncharacterized protein</fullName>
    </submittedName>
</protein>
<dbReference type="EMBL" id="UINC01055707">
    <property type="protein sequence ID" value="SVB74902.1"/>
    <property type="molecule type" value="Genomic_DNA"/>
</dbReference>
<evidence type="ECO:0000313" key="1">
    <source>
        <dbReference type="EMBL" id="SVB74902.1"/>
    </source>
</evidence>
<name>A0A382GJ37_9ZZZZ</name>
<reference evidence="1" key="1">
    <citation type="submission" date="2018-05" db="EMBL/GenBank/DDBJ databases">
        <authorList>
            <person name="Lanie J.A."/>
            <person name="Ng W.-L."/>
            <person name="Kazmierczak K.M."/>
            <person name="Andrzejewski T.M."/>
            <person name="Davidsen T.M."/>
            <person name="Wayne K.J."/>
            <person name="Tettelin H."/>
            <person name="Glass J.I."/>
            <person name="Rusch D."/>
            <person name="Podicherti R."/>
            <person name="Tsui H.-C.T."/>
            <person name="Winkler M.E."/>
        </authorList>
    </citation>
    <scope>NUCLEOTIDE SEQUENCE</scope>
</reference>
<gene>
    <name evidence="1" type="ORF">METZ01_LOCUS227756</name>
</gene>
<feature type="non-terminal residue" evidence="1">
    <location>
        <position position="24"/>
    </location>
</feature>